<dbReference type="OrthoDB" id="8062037at2759"/>
<organism evidence="7 8">
    <name type="scientific">Ophiobolus disseminans</name>
    <dbReference type="NCBI Taxonomy" id="1469910"/>
    <lineage>
        <taxon>Eukaryota</taxon>
        <taxon>Fungi</taxon>
        <taxon>Dikarya</taxon>
        <taxon>Ascomycota</taxon>
        <taxon>Pezizomycotina</taxon>
        <taxon>Dothideomycetes</taxon>
        <taxon>Pleosporomycetidae</taxon>
        <taxon>Pleosporales</taxon>
        <taxon>Pleosporineae</taxon>
        <taxon>Phaeosphaeriaceae</taxon>
        <taxon>Ophiobolus</taxon>
    </lineage>
</organism>
<accession>A0A6A6ZPS2</accession>
<feature type="region of interest" description="Disordered" evidence="5">
    <location>
        <begin position="155"/>
        <end position="194"/>
    </location>
</feature>
<feature type="region of interest" description="Disordered" evidence="5">
    <location>
        <begin position="218"/>
        <end position="295"/>
    </location>
</feature>
<keyword evidence="1" id="KW-0479">Metal-binding</keyword>
<feature type="compositionally biased region" description="Low complexity" evidence="5">
    <location>
        <begin position="1"/>
        <end position="22"/>
    </location>
</feature>
<evidence type="ECO:0000313" key="8">
    <source>
        <dbReference type="Proteomes" id="UP000799424"/>
    </source>
</evidence>
<dbReference type="SUPFAM" id="SSF57850">
    <property type="entry name" value="RING/U-box"/>
    <property type="match status" value="1"/>
</dbReference>
<dbReference type="EMBL" id="MU006235">
    <property type="protein sequence ID" value="KAF2822297.1"/>
    <property type="molecule type" value="Genomic_DNA"/>
</dbReference>
<dbReference type="GO" id="GO:0061630">
    <property type="term" value="F:ubiquitin protein ligase activity"/>
    <property type="evidence" value="ECO:0007669"/>
    <property type="project" value="TreeGrafter"/>
</dbReference>
<keyword evidence="2 4" id="KW-0863">Zinc-finger</keyword>
<dbReference type="InterPro" id="IPR001841">
    <property type="entry name" value="Znf_RING"/>
</dbReference>
<name>A0A6A6ZPS2_9PLEO</name>
<gene>
    <name evidence="7" type="ORF">CC86DRAFT_425925</name>
</gene>
<dbReference type="PANTHER" id="PTHR45969">
    <property type="entry name" value="RING ZINC FINGER PROTEIN-RELATED"/>
    <property type="match status" value="1"/>
</dbReference>
<evidence type="ECO:0000256" key="5">
    <source>
        <dbReference type="SAM" id="MobiDB-lite"/>
    </source>
</evidence>
<dbReference type="GO" id="GO:0008270">
    <property type="term" value="F:zinc ion binding"/>
    <property type="evidence" value="ECO:0007669"/>
    <property type="project" value="UniProtKB-KW"/>
</dbReference>
<evidence type="ECO:0000256" key="3">
    <source>
        <dbReference type="ARBA" id="ARBA00022833"/>
    </source>
</evidence>
<evidence type="ECO:0000259" key="6">
    <source>
        <dbReference type="PROSITE" id="PS50089"/>
    </source>
</evidence>
<feature type="region of interest" description="Disordered" evidence="5">
    <location>
        <begin position="1"/>
        <end position="26"/>
    </location>
</feature>
<dbReference type="PANTHER" id="PTHR45969:SF69">
    <property type="entry name" value="FINGER DOMAIN PROTEIN, PUTATIVE (AFU_ORTHOLOGUE AFUA_3G12190)-RELATED"/>
    <property type="match status" value="1"/>
</dbReference>
<protein>
    <recommendedName>
        <fullName evidence="6">RING-type domain-containing protein</fullName>
    </recommendedName>
</protein>
<dbReference type="AlphaFoldDB" id="A0A6A6ZPS2"/>
<keyword evidence="8" id="KW-1185">Reference proteome</keyword>
<dbReference type="SMART" id="SM00184">
    <property type="entry name" value="RING"/>
    <property type="match status" value="1"/>
</dbReference>
<dbReference type="CDD" id="cd16448">
    <property type="entry name" value="RING-H2"/>
    <property type="match status" value="1"/>
</dbReference>
<evidence type="ECO:0000256" key="4">
    <source>
        <dbReference type="PROSITE-ProRule" id="PRU00175"/>
    </source>
</evidence>
<evidence type="ECO:0000256" key="2">
    <source>
        <dbReference type="ARBA" id="ARBA00022771"/>
    </source>
</evidence>
<dbReference type="Proteomes" id="UP000799424">
    <property type="component" value="Unassembled WGS sequence"/>
</dbReference>
<keyword evidence="3" id="KW-0862">Zinc</keyword>
<evidence type="ECO:0000256" key="1">
    <source>
        <dbReference type="ARBA" id="ARBA00022723"/>
    </source>
</evidence>
<evidence type="ECO:0000313" key="7">
    <source>
        <dbReference type="EMBL" id="KAF2822297.1"/>
    </source>
</evidence>
<dbReference type="InterPro" id="IPR013083">
    <property type="entry name" value="Znf_RING/FYVE/PHD"/>
</dbReference>
<feature type="domain" description="RING-type" evidence="6">
    <location>
        <begin position="55"/>
        <end position="99"/>
    </location>
</feature>
<dbReference type="SMART" id="SM01197">
    <property type="entry name" value="FANCL_C"/>
    <property type="match status" value="1"/>
</dbReference>
<dbReference type="GO" id="GO:0016567">
    <property type="term" value="P:protein ubiquitination"/>
    <property type="evidence" value="ECO:0007669"/>
    <property type="project" value="TreeGrafter"/>
</dbReference>
<sequence length="295" mass="32689">MAALGANNVNDTNSTTSATNTTMSIARPDPTAALRSQAEFFMSGVVPVGAQLGDCSVCTESLNSDVVTILACNHSFHMTCILQWFQSDPVRRGSCPNCRRELFEPERLRAPTTEGVLTDAFNNARDEARDARVATMRRARAEFHEAMEIDLGRATAPNTNASGHVRHDPPVSSLPGHPRRIPEHGRYNPSAYHNQEHVSYGRSTPRVHMPSQFMALREHGQHDPSGSRNQLHRDYNPFPPPPQPMRLDPSGHSNRRPSDSMAVQEHERHYGPSAPRVQMPLTRSAGVLPSRNTPR</sequence>
<dbReference type="Gene3D" id="3.30.40.10">
    <property type="entry name" value="Zinc/RING finger domain, C3HC4 (zinc finger)"/>
    <property type="match status" value="1"/>
</dbReference>
<proteinExistence type="predicted"/>
<dbReference type="Pfam" id="PF13639">
    <property type="entry name" value="zf-RING_2"/>
    <property type="match status" value="1"/>
</dbReference>
<dbReference type="PROSITE" id="PS50089">
    <property type="entry name" value="ZF_RING_2"/>
    <property type="match status" value="1"/>
</dbReference>
<reference evidence="7" key="1">
    <citation type="journal article" date="2020" name="Stud. Mycol.">
        <title>101 Dothideomycetes genomes: a test case for predicting lifestyles and emergence of pathogens.</title>
        <authorList>
            <person name="Haridas S."/>
            <person name="Albert R."/>
            <person name="Binder M."/>
            <person name="Bloem J."/>
            <person name="Labutti K."/>
            <person name="Salamov A."/>
            <person name="Andreopoulos B."/>
            <person name="Baker S."/>
            <person name="Barry K."/>
            <person name="Bills G."/>
            <person name="Bluhm B."/>
            <person name="Cannon C."/>
            <person name="Castanera R."/>
            <person name="Culley D."/>
            <person name="Daum C."/>
            <person name="Ezra D."/>
            <person name="Gonzalez J."/>
            <person name="Henrissat B."/>
            <person name="Kuo A."/>
            <person name="Liang C."/>
            <person name="Lipzen A."/>
            <person name="Lutzoni F."/>
            <person name="Magnuson J."/>
            <person name="Mondo S."/>
            <person name="Nolan M."/>
            <person name="Ohm R."/>
            <person name="Pangilinan J."/>
            <person name="Park H.-J."/>
            <person name="Ramirez L."/>
            <person name="Alfaro M."/>
            <person name="Sun H."/>
            <person name="Tritt A."/>
            <person name="Yoshinaga Y."/>
            <person name="Zwiers L.-H."/>
            <person name="Turgeon B."/>
            <person name="Goodwin S."/>
            <person name="Spatafora J."/>
            <person name="Crous P."/>
            <person name="Grigoriev I."/>
        </authorList>
    </citation>
    <scope>NUCLEOTIDE SEQUENCE</scope>
    <source>
        <strain evidence="7">CBS 113818</strain>
    </source>
</reference>